<evidence type="ECO:0000313" key="6">
    <source>
        <dbReference type="EMBL" id="PWJ27999.1"/>
    </source>
</evidence>
<evidence type="ECO:0000256" key="4">
    <source>
        <dbReference type="ARBA" id="ARBA00023136"/>
    </source>
</evidence>
<evidence type="ECO:0000256" key="1">
    <source>
        <dbReference type="ARBA" id="ARBA00004141"/>
    </source>
</evidence>
<dbReference type="NCBIfam" id="TIGR01593">
    <property type="entry name" value="holin_tox_secr"/>
    <property type="match status" value="1"/>
</dbReference>
<feature type="transmembrane region" description="Helical" evidence="5">
    <location>
        <begin position="24"/>
        <end position="46"/>
    </location>
</feature>
<dbReference type="RefSeq" id="WP_181368759.1">
    <property type="nucleotide sequence ID" value="NZ_QGDL01000010.1"/>
</dbReference>
<evidence type="ECO:0000256" key="2">
    <source>
        <dbReference type="ARBA" id="ARBA00022692"/>
    </source>
</evidence>
<proteinExistence type="predicted"/>
<dbReference type="EMBL" id="QGDL01000010">
    <property type="protein sequence ID" value="PWJ27999.1"/>
    <property type="molecule type" value="Genomic_DNA"/>
</dbReference>
<organism evidence="6 7">
    <name type="scientific">Faecalicatena orotica</name>
    <dbReference type="NCBI Taxonomy" id="1544"/>
    <lineage>
        <taxon>Bacteria</taxon>
        <taxon>Bacillati</taxon>
        <taxon>Bacillota</taxon>
        <taxon>Clostridia</taxon>
        <taxon>Lachnospirales</taxon>
        <taxon>Lachnospiraceae</taxon>
        <taxon>Faecalicatena</taxon>
    </lineage>
</organism>
<evidence type="ECO:0000256" key="3">
    <source>
        <dbReference type="ARBA" id="ARBA00022989"/>
    </source>
</evidence>
<dbReference type="GO" id="GO:0016020">
    <property type="term" value="C:membrane"/>
    <property type="evidence" value="ECO:0007669"/>
    <property type="project" value="UniProtKB-SubCell"/>
</dbReference>
<feature type="transmembrane region" description="Helical" evidence="5">
    <location>
        <begin position="89"/>
        <end position="109"/>
    </location>
</feature>
<keyword evidence="2 5" id="KW-0812">Transmembrane</keyword>
<accession>A0A2Y9BGF6</accession>
<keyword evidence="7" id="KW-1185">Reference proteome</keyword>
<name>A0A2Y9BGF6_9FIRM</name>
<protein>
    <submittedName>
        <fullName evidence="6">Toxin secretion/phage lysis holin</fullName>
    </submittedName>
</protein>
<sequence length="158" mass="17154">MDKYNVIKAVLSGAVAAVSARLGILGPMLLALTGVMIVDYITGMLASKKENSISSQRGMWGIIKKMLYVVVVGVGMLMDWLILTTADSMGVHIPLATFFGLLVAVWLIINELISILENLTRLGTPMPAFLLTIVQHFKVVVEAKGDELTNIDNKHEGE</sequence>
<dbReference type="InterPro" id="IPR006480">
    <property type="entry name" value="Phage_holin_4_1"/>
</dbReference>
<reference evidence="6 7" key="1">
    <citation type="submission" date="2018-05" db="EMBL/GenBank/DDBJ databases">
        <title>The Hungate 1000. A catalogue of reference genomes from the rumen microbiome.</title>
        <authorList>
            <person name="Kelly W."/>
        </authorList>
    </citation>
    <scope>NUCLEOTIDE SEQUENCE [LARGE SCALE GENOMIC DNA]</scope>
    <source>
        <strain evidence="6 7">NLAE-zl-C242</strain>
    </source>
</reference>
<comment type="caution">
    <text evidence="6">The sequence shown here is derived from an EMBL/GenBank/DDBJ whole genome shotgun (WGS) entry which is preliminary data.</text>
</comment>
<gene>
    <name evidence="6" type="ORF">A8806_110174</name>
</gene>
<keyword evidence="3 5" id="KW-1133">Transmembrane helix</keyword>
<evidence type="ECO:0000313" key="7">
    <source>
        <dbReference type="Proteomes" id="UP000245845"/>
    </source>
</evidence>
<dbReference type="AlphaFoldDB" id="A0A2Y9BGF6"/>
<dbReference type="Pfam" id="PF05105">
    <property type="entry name" value="Phage_holin_4_1"/>
    <property type="match status" value="1"/>
</dbReference>
<feature type="transmembrane region" description="Helical" evidence="5">
    <location>
        <begin position="66"/>
        <end position="83"/>
    </location>
</feature>
<keyword evidence="4 5" id="KW-0472">Membrane</keyword>
<evidence type="ECO:0000256" key="5">
    <source>
        <dbReference type="SAM" id="Phobius"/>
    </source>
</evidence>
<comment type="subcellular location">
    <subcellularLocation>
        <location evidence="1">Membrane</location>
        <topology evidence="1">Multi-pass membrane protein</topology>
    </subcellularLocation>
</comment>
<dbReference type="Proteomes" id="UP000245845">
    <property type="component" value="Unassembled WGS sequence"/>
</dbReference>